<dbReference type="InterPro" id="IPR017871">
    <property type="entry name" value="ABC_transporter-like_CS"/>
</dbReference>
<feature type="domain" description="ABC transporter" evidence="8">
    <location>
        <begin position="348"/>
        <end position="561"/>
    </location>
</feature>
<feature type="transmembrane region" description="Helical" evidence="7">
    <location>
        <begin position="259"/>
        <end position="277"/>
    </location>
</feature>
<dbReference type="Pfam" id="PF00664">
    <property type="entry name" value="ABC_membrane"/>
    <property type="match status" value="1"/>
</dbReference>
<keyword evidence="5 7" id="KW-1133">Transmembrane helix</keyword>
<feature type="domain" description="ABC transmembrane type-1" evidence="9">
    <location>
        <begin position="23"/>
        <end position="294"/>
    </location>
</feature>
<feature type="transmembrane region" description="Helical" evidence="7">
    <location>
        <begin position="170"/>
        <end position="190"/>
    </location>
</feature>
<evidence type="ECO:0000256" key="6">
    <source>
        <dbReference type="ARBA" id="ARBA00023136"/>
    </source>
</evidence>
<evidence type="ECO:0000256" key="2">
    <source>
        <dbReference type="ARBA" id="ARBA00022692"/>
    </source>
</evidence>
<feature type="transmembrane region" description="Helical" evidence="7">
    <location>
        <begin position="283"/>
        <end position="304"/>
    </location>
</feature>
<evidence type="ECO:0000256" key="5">
    <source>
        <dbReference type="ARBA" id="ARBA00022989"/>
    </source>
</evidence>
<dbReference type="SMART" id="SM00382">
    <property type="entry name" value="AAA"/>
    <property type="match status" value="1"/>
</dbReference>
<proteinExistence type="predicted"/>
<dbReference type="Pfam" id="PF00005">
    <property type="entry name" value="ABC_tran"/>
    <property type="match status" value="1"/>
</dbReference>
<dbReference type="Proteomes" id="UP000324611">
    <property type="component" value="Unassembled WGS sequence"/>
</dbReference>
<accession>A0A5B2VLF4</accession>
<dbReference type="SUPFAM" id="SSF52540">
    <property type="entry name" value="P-loop containing nucleoside triphosphate hydrolases"/>
    <property type="match status" value="1"/>
</dbReference>
<dbReference type="Gene3D" id="1.20.1560.10">
    <property type="entry name" value="ABC transporter type 1, transmembrane domain"/>
    <property type="match status" value="1"/>
</dbReference>
<dbReference type="InterPro" id="IPR003593">
    <property type="entry name" value="AAA+_ATPase"/>
</dbReference>
<dbReference type="GO" id="GO:0005524">
    <property type="term" value="F:ATP binding"/>
    <property type="evidence" value="ECO:0007669"/>
    <property type="project" value="UniProtKB-KW"/>
</dbReference>
<keyword evidence="3" id="KW-0547">Nucleotide-binding</keyword>
<protein>
    <submittedName>
        <fullName evidence="10">ABC transporter ATP-binding protein</fullName>
    </submittedName>
</protein>
<dbReference type="InterPro" id="IPR003439">
    <property type="entry name" value="ABC_transporter-like_ATP-bd"/>
</dbReference>
<keyword evidence="6 7" id="KW-0472">Membrane</keyword>
<dbReference type="RefSeq" id="WP_149840208.1">
    <property type="nucleotide sequence ID" value="NZ_VUOC01000004.1"/>
</dbReference>
<keyword evidence="11" id="KW-1185">Reference proteome</keyword>
<evidence type="ECO:0000259" key="9">
    <source>
        <dbReference type="PROSITE" id="PS50929"/>
    </source>
</evidence>
<dbReference type="GO" id="GO:0140359">
    <property type="term" value="F:ABC-type transporter activity"/>
    <property type="evidence" value="ECO:0007669"/>
    <property type="project" value="InterPro"/>
</dbReference>
<dbReference type="Gene3D" id="3.40.50.300">
    <property type="entry name" value="P-loop containing nucleotide triphosphate hydrolases"/>
    <property type="match status" value="1"/>
</dbReference>
<keyword evidence="2 7" id="KW-0812">Transmembrane</keyword>
<dbReference type="GO" id="GO:0005886">
    <property type="term" value="C:plasma membrane"/>
    <property type="evidence" value="ECO:0007669"/>
    <property type="project" value="UniProtKB-SubCell"/>
</dbReference>
<feature type="transmembrane region" description="Helical" evidence="7">
    <location>
        <begin position="68"/>
        <end position="85"/>
    </location>
</feature>
<dbReference type="InterPro" id="IPR039421">
    <property type="entry name" value="Type_1_exporter"/>
</dbReference>
<dbReference type="GO" id="GO:0034040">
    <property type="term" value="F:ATPase-coupled lipid transmembrane transporter activity"/>
    <property type="evidence" value="ECO:0007669"/>
    <property type="project" value="TreeGrafter"/>
</dbReference>
<sequence length="561" mass="64216">MKYLVSAILRILDQQEKVRLCKLIAWAFVISVLDILFLGGLLLVINFYTKKAAPDYPLLLRLFTDNNPLLLLLVFFLLFSVKNWLGYRISAWQHTFFHQVASRLSRRNLWNYMRDDYTHFIHTDSSVLIRKISQQPIEFSTYILTNVQQVVSQLMLIACTITAILFYHPVLFLLLFALLLLPVVLLGGLIRKQLRQVRASNKRTSEKTIQYLQESLSGFIESNIYNKHPFFIDRYATYQQRLNHNIGIQHSLQELPARLIEVFAILGFLILVAIHQWMVNTPYIDLLSIGVFVAGAYKIIPGIVKILNSTGQIKTYAFVLDDLLPAFHMSQAAHQHIDTSAHEHIRSLRFDNVSFRYDRHRILHNCSFTLAPGDFAGISGRSGRGKTTLIHLILGFLEQQQGAICINDAITGAAARQQYWPRISYVKQQPFFINDSVLRNVVLTDGAYDLHRLQTALSLCGIDKMLHQYPEGLDKQITENGKNISGGQRQRIALARALYHDFDLLILDEPFSEMDEAAESVILTQLAHLAQEGKMILFITHNKASLAYCNKTILLDNEQYA</sequence>
<keyword evidence="4 10" id="KW-0067">ATP-binding</keyword>
<evidence type="ECO:0000313" key="11">
    <source>
        <dbReference type="Proteomes" id="UP000324611"/>
    </source>
</evidence>
<dbReference type="PROSITE" id="PS50929">
    <property type="entry name" value="ABC_TM1F"/>
    <property type="match status" value="1"/>
</dbReference>
<evidence type="ECO:0000256" key="1">
    <source>
        <dbReference type="ARBA" id="ARBA00004651"/>
    </source>
</evidence>
<dbReference type="PANTHER" id="PTHR24221:SF654">
    <property type="entry name" value="ATP-BINDING CASSETTE SUB-FAMILY B MEMBER 6"/>
    <property type="match status" value="1"/>
</dbReference>
<name>A0A5B2VLF4_9BACT</name>
<dbReference type="InterPro" id="IPR011527">
    <property type="entry name" value="ABC1_TM_dom"/>
</dbReference>
<organism evidence="10 11">
    <name type="scientific">Chitinophaga agrisoli</name>
    <dbReference type="NCBI Taxonomy" id="2607653"/>
    <lineage>
        <taxon>Bacteria</taxon>
        <taxon>Pseudomonadati</taxon>
        <taxon>Bacteroidota</taxon>
        <taxon>Chitinophagia</taxon>
        <taxon>Chitinophagales</taxon>
        <taxon>Chitinophagaceae</taxon>
        <taxon>Chitinophaga</taxon>
    </lineage>
</organism>
<evidence type="ECO:0000313" key="10">
    <source>
        <dbReference type="EMBL" id="KAA2239029.1"/>
    </source>
</evidence>
<dbReference type="SUPFAM" id="SSF90123">
    <property type="entry name" value="ABC transporter transmembrane region"/>
    <property type="match status" value="1"/>
</dbReference>
<dbReference type="PROSITE" id="PS00211">
    <property type="entry name" value="ABC_TRANSPORTER_1"/>
    <property type="match status" value="1"/>
</dbReference>
<gene>
    <name evidence="10" type="ORF">F0L74_22720</name>
</gene>
<evidence type="ECO:0000259" key="8">
    <source>
        <dbReference type="PROSITE" id="PS50893"/>
    </source>
</evidence>
<feature type="transmembrane region" description="Helical" evidence="7">
    <location>
        <begin position="20"/>
        <end position="48"/>
    </location>
</feature>
<reference evidence="10 11" key="2">
    <citation type="submission" date="2019-09" db="EMBL/GenBank/DDBJ databases">
        <authorList>
            <person name="Jin C."/>
        </authorList>
    </citation>
    <scope>NUCLEOTIDE SEQUENCE [LARGE SCALE GENOMIC DNA]</scope>
    <source>
        <strain evidence="10 11">BN140078</strain>
    </source>
</reference>
<comment type="caution">
    <text evidence="10">The sequence shown here is derived from an EMBL/GenBank/DDBJ whole genome shotgun (WGS) entry which is preliminary data.</text>
</comment>
<dbReference type="EMBL" id="VUOC01000004">
    <property type="protein sequence ID" value="KAA2239029.1"/>
    <property type="molecule type" value="Genomic_DNA"/>
</dbReference>
<dbReference type="AlphaFoldDB" id="A0A5B2VLF4"/>
<dbReference type="GO" id="GO:0016887">
    <property type="term" value="F:ATP hydrolysis activity"/>
    <property type="evidence" value="ECO:0007669"/>
    <property type="project" value="InterPro"/>
</dbReference>
<evidence type="ECO:0000256" key="4">
    <source>
        <dbReference type="ARBA" id="ARBA00022840"/>
    </source>
</evidence>
<evidence type="ECO:0000256" key="3">
    <source>
        <dbReference type="ARBA" id="ARBA00022741"/>
    </source>
</evidence>
<dbReference type="InterPro" id="IPR036640">
    <property type="entry name" value="ABC1_TM_sf"/>
</dbReference>
<dbReference type="InterPro" id="IPR027417">
    <property type="entry name" value="P-loop_NTPase"/>
</dbReference>
<comment type="subcellular location">
    <subcellularLocation>
        <location evidence="1">Cell membrane</location>
        <topology evidence="1">Multi-pass membrane protein</topology>
    </subcellularLocation>
</comment>
<reference evidence="10 11" key="1">
    <citation type="submission" date="2019-09" db="EMBL/GenBank/DDBJ databases">
        <title>Chitinophaga ginsengihumi sp. nov., isolated from soil of ginseng rhizosphere.</title>
        <authorList>
            <person name="Lee J."/>
        </authorList>
    </citation>
    <scope>NUCLEOTIDE SEQUENCE [LARGE SCALE GENOMIC DNA]</scope>
    <source>
        <strain evidence="10 11">BN140078</strain>
    </source>
</reference>
<dbReference type="PANTHER" id="PTHR24221">
    <property type="entry name" value="ATP-BINDING CASSETTE SUB-FAMILY B"/>
    <property type="match status" value="1"/>
</dbReference>
<feature type="transmembrane region" description="Helical" evidence="7">
    <location>
        <begin position="139"/>
        <end position="164"/>
    </location>
</feature>
<dbReference type="PROSITE" id="PS50893">
    <property type="entry name" value="ABC_TRANSPORTER_2"/>
    <property type="match status" value="1"/>
</dbReference>
<evidence type="ECO:0000256" key="7">
    <source>
        <dbReference type="SAM" id="Phobius"/>
    </source>
</evidence>